<evidence type="ECO:0000313" key="1">
    <source>
        <dbReference type="EMBL" id="KAL1542583.1"/>
    </source>
</evidence>
<reference evidence="1 2" key="1">
    <citation type="submission" date="2024-06" db="EMBL/GenBank/DDBJ databases">
        <title>A chromosome level genome sequence of Diviner's sage (Salvia divinorum).</title>
        <authorList>
            <person name="Ford S.A."/>
            <person name="Ro D.-K."/>
            <person name="Ness R.W."/>
            <person name="Phillips M.A."/>
        </authorList>
    </citation>
    <scope>NUCLEOTIDE SEQUENCE [LARGE SCALE GENOMIC DNA]</scope>
    <source>
        <strain evidence="1">SAF-2024a</strain>
        <tissue evidence="1">Leaf</tissue>
    </source>
</reference>
<sequence>MAGLLSFRNLLLHSHPFKPFSSSSISPRSEINAYHFVTSRALYLLQCCKTSIHLFQIQSHLITSGLFRDSSFAGRLFKLPSSLINDLCYTLLIFKRVESPDAFCVNTVMKK</sequence>
<dbReference type="EMBL" id="JBEAFC010000009">
    <property type="protein sequence ID" value="KAL1542583.1"/>
    <property type="molecule type" value="Genomic_DNA"/>
</dbReference>
<evidence type="ECO:0000313" key="2">
    <source>
        <dbReference type="Proteomes" id="UP001567538"/>
    </source>
</evidence>
<keyword evidence="2" id="KW-1185">Reference proteome</keyword>
<organism evidence="1 2">
    <name type="scientific">Salvia divinorum</name>
    <name type="common">Maria pastora</name>
    <name type="synonym">Diviner's sage</name>
    <dbReference type="NCBI Taxonomy" id="28513"/>
    <lineage>
        <taxon>Eukaryota</taxon>
        <taxon>Viridiplantae</taxon>
        <taxon>Streptophyta</taxon>
        <taxon>Embryophyta</taxon>
        <taxon>Tracheophyta</taxon>
        <taxon>Spermatophyta</taxon>
        <taxon>Magnoliopsida</taxon>
        <taxon>eudicotyledons</taxon>
        <taxon>Gunneridae</taxon>
        <taxon>Pentapetalae</taxon>
        <taxon>asterids</taxon>
        <taxon>lamiids</taxon>
        <taxon>Lamiales</taxon>
        <taxon>Lamiaceae</taxon>
        <taxon>Nepetoideae</taxon>
        <taxon>Mentheae</taxon>
        <taxon>Salviinae</taxon>
        <taxon>Salvia</taxon>
        <taxon>Salvia subgen. Calosphace</taxon>
    </lineage>
</organism>
<dbReference type="AlphaFoldDB" id="A0ABD1GHQ7"/>
<dbReference type="Proteomes" id="UP001567538">
    <property type="component" value="Unassembled WGS sequence"/>
</dbReference>
<name>A0ABD1GHQ7_SALDI</name>
<proteinExistence type="predicted"/>
<comment type="caution">
    <text evidence="1">The sequence shown here is derived from an EMBL/GenBank/DDBJ whole genome shotgun (WGS) entry which is preliminary data.</text>
</comment>
<protein>
    <submittedName>
        <fullName evidence="1">Pentatricopeptide repeat-containing protein</fullName>
    </submittedName>
</protein>
<accession>A0ABD1GHQ7</accession>
<gene>
    <name evidence="1" type="ORF">AAHA92_26660</name>
</gene>